<name>A0A917XTA7_9ACTN</name>
<protein>
    <submittedName>
        <fullName evidence="2">Uncharacterized protein</fullName>
    </submittedName>
</protein>
<evidence type="ECO:0000313" key="3">
    <source>
        <dbReference type="Proteomes" id="UP000600365"/>
    </source>
</evidence>
<keyword evidence="3" id="KW-1185">Reference proteome</keyword>
<dbReference type="Proteomes" id="UP000600365">
    <property type="component" value="Unassembled WGS sequence"/>
</dbReference>
<sequence>MPVPPRGLVDGGRAQDGVGVVRPDDLEPDGQTLFRQPAGHGEGRMTGVARGFGEAVEVVVGFLHRLPVHRDRAAIGAGVGGKAAIVEPAQWRKVLLWSLSAASLSGCLECKRAPRQPT</sequence>
<dbReference type="AlphaFoldDB" id="A0A917XTA7"/>
<comment type="caution">
    <text evidence="2">The sequence shown here is derived from an EMBL/GenBank/DDBJ whole genome shotgun (WGS) entry which is preliminary data.</text>
</comment>
<feature type="region of interest" description="Disordered" evidence="1">
    <location>
        <begin position="1"/>
        <end position="29"/>
    </location>
</feature>
<evidence type="ECO:0000256" key="1">
    <source>
        <dbReference type="SAM" id="MobiDB-lite"/>
    </source>
</evidence>
<gene>
    <name evidence="2" type="ORF">GCM10011579_007030</name>
</gene>
<proteinExistence type="predicted"/>
<dbReference type="EMBL" id="BMMM01000001">
    <property type="protein sequence ID" value="GGN51323.1"/>
    <property type="molecule type" value="Genomic_DNA"/>
</dbReference>
<evidence type="ECO:0000313" key="2">
    <source>
        <dbReference type="EMBL" id="GGN51323.1"/>
    </source>
</evidence>
<accession>A0A917XTA7</accession>
<reference evidence="2 3" key="1">
    <citation type="journal article" date="2014" name="Int. J. Syst. Evol. Microbiol.">
        <title>Complete genome sequence of Corynebacterium casei LMG S-19264T (=DSM 44701T), isolated from a smear-ripened cheese.</title>
        <authorList>
            <consortium name="US DOE Joint Genome Institute (JGI-PGF)"/>
            <person name="Walter F."/>
            <person name="Albersmeier A."/>
            <person name="Kalinowski J."/>
            <person name="Ruckert C."/>
        </authorList>
    </citation>
    <scope>NUCLEOTIDE SEQUENCE [LARGE SCALE GENOMIC DNA]</scope>
    <source>
        <strain evidence="2 3">CGMCC 4.7111</strain>
    </source>
</reference>
<organism evidence="2 3">
    <name type="scientific">Streptomyces albiflavescens</name>
    <dbReference type="NCBI Taxonomy" id="1623582"/>
    <lineage>
        <taxon>Bacteria</taxon>
        <taxon>Bacillati</taxon>
        <taxon>Actinomycetota</taxon>
        <taxon>Actinomycetes</taxon>
        <taxon>Kitasatosporales</taxon>
        <taxon>Streptomycetaceae</taxon>
        <taxon>Streptomyces</taxon>
    </lineage>
</organism>